<dbReference type="EMBL" id="RBVX01000157">
    <property type="protein sequence ID" value="RSL28787.1"/>
    <property type="molecule type" value="Genomic_DNA"/>
</dbReference>
<evidence type="ECO:0000313" key="1">
    <source>
        <dbReference type="EMBL" id="RSL28787.1"/>
    </source>
</evidence>
<dbReference type="Proteomes" id="UP000275076">
    <property type="component" value="Unassembled WGS sequence"/>
</dbReference>
<sequence length="285" mass="31379">MPKITMGEMSVEGTVEELREMGYIEEEAEPAPTLNELVDGITEDNRHYPDEGAPQVGDYAEVVSLSDCMAGFKIDGVVEISGFGAGHTYRLSPITEMDATVGFGNAEHLRKIPTVEHVTHEGITYREVNRQAEVGEKIRIVAEESPSGAYENGDVLTVRKSHRKGVHMRELSPGWISAYHREYTVLEPLTAQGQPAADDVITHKGATYRKVWRKARVGDVVGYKGGMYNGFITEVVRVDDGTLRGNNKYGIPDFKIYGIEKPAAVYEPVDCCAKETDAPDTITAK</sequence>
<organism evidence="1 2">
    <name type="scientific">Salibacterium salarium</name>
    <dbReference type="NCBI Taxonomy" id="284579"/>
    <lineage>
        <taxon>Bacteria</taxon>
        <taxon>Bacillati</taxon>
        <taxon>Bacillota</taxon>
        <taxon>Bacilli</taxon>
        <taxon>Bacillales</taxon>
        <taxon>Bacillaceae</taxon>
    </lineage>
</organism>
<dbReference type="AlphaFoldDB" id="A0A428MRN4"/>
<keyword evidence="2" id="KW-1185">Reference proteome</keyword>
<feature type="non-terminal residue" evidence="1">
    <location>
        <position position="285"/>
    </location>
</feature>
<reference evidence="1 2" key="1">
    <citation type="submission" date="2018-10" db="EMBL/GenBank/DDBJ databases">
        <title>Draft genome sequence of Bacillus salarius IM0101, isolated from a hypersaline soil in Inner Mongolia, China.</title>
        <authorList>
            <person name="Yamprayoonswat W."/>
            <person name="Boonvisut S."/>
            <person name="Jumpathong W."/>
            <person name="Sittihan S."/>
            <person name="Ruangsuj P."/>
            <person name="Wanthongcharoen S."/>
            <person name="Thongpramul N."/>
            <person name="Pimmason S."/>
            <person name="Yu B."/>
            <person name="Yasawong M."/>
        </authorList>
    </citation>
    <scope>NUCLEOTIDE SEQUENCE [LARGE SCALE GENOMIC DNA]</scope>
    <source>
        <strain evidence="1 2">IM0101</strain>
    </source>
</reference>
<name>A0A428MRN4_9BACI</name>
<accession>A0A428MRN4</accession>
<comment type="caution">
    <text evidence="1">The sequence shown here is derived from an EMBL/GenBank/DDBJ whole genome shotgun (WGS) entry which is preliminary data.</text>
</comment>
<proteinExistence type="predicted"/>
<gene>
    <name evidence="1" type="ORF">D7Z54_34645</name>
</gene>
<evidence type="ECO:0000313" key="2">
    <source>
        <dbReference type="Proteomes" id="UP000275076"/>
    </source>
</evidence>
<protein>
    <submittedName>
        <fullName evidence="1">Uncharacterized protein</fullName>
    </submittedName>
</protein>